<dbReference type="GO" id="GO:0006779">
    <property type="term" value="P:porphyrin-containing compound biosynthetic process"/>
    <property type="evidence" value="ECO:0007669"/>
    <property type="project" value="InterPro"/>
</dbReference>
<dbReference type="PANTHER" id="PTHR47099">
    <property type="entry name" value="METHYLCOBAMIDE:COM METHYLTRANSFERASE MTBA"/>
    <property type="match status" value="1"/>
</dbReference>
<dbReference type="Pfam" id="PF01208">
    <property type="entry name" value="URO-D"/>
    <property type="match status" value="1"/>
</dbReference>
<organism evidence="2 3">
    <name type="scientific">Tissierella pigra</name>
    <dbReference type="NCBI Taxonomy" id="2607614"/>
    <lineage>
        <taxon>Bacteria</taxon>
        <taxon>Bacillati</taxon>
        <taxon>Bacillota</taxon>
        <taxon>Tissierellia</taxon>
        <taxon>Tissierellales</taxon>
        <taxon>Tissierellaceae</taxon>
        <taxon>Tissierella</taxon>
    </lineage>
</organism>
<evidence type="ECO:0000313" key="2">
    <source>
        <dbReference type="EMBL" id="MSU02656.1"/>
    </source>
</evidence>
<feature type="domain" description="Uroporphyrinogen decarboxylase (URO-D)" evidence="1">
    <location>
        <begin position="26"/>
        <end position="236"/>
    </location>
</feature>
<dbReference type="PANTHER" id="PTHR47099:SF1">
    <property type="entry name" value="METHYLCOBAMIDE:COM METHYLTRANSFERASE MTBA"/>
    <property type="match status" value="1"/>
</dbReference>
<proteinExistence type="predicted"/>
<sequence length="287" mass="32544">MAVQNIFKCTGNEVEIIPDEILQELNISYEEGNKEALKMSILAKKLKDYNNKDYCSLPLCHTVEAESFGSTVAFNPDVGNRIIKYGIENIDQIPEMEKIDLKRGRIFEVLKAIDILKEEGENIVLNITGPISVVTSILDSQLFYKSIRKEKEMINRLLSIIEDSIVELTLKAMEQEVNIISFADPTGTIDIVGPKVYKEMSGKSVYNILKRIEDNITGNTVVHLCGKTSTSLESIGLLDIERKKVEGKTYFEMIENIKKEEKDIKFIGHRCLKLNKAYGEMIICKLK</sequence>
<dbReference type="AlphaFoldDB" id="A0A6N7XMA1"/>
<comment type="caution">
    <text evidence="2">The sequence shown here is derived from an EMBL/GenBank/DDBJ whole genome shotgun (WGS) entry which is preliminary data.</text>
</comment>
<dbReference type="SUPFAM" id="SSF51726">
    <property type="entry name" value="UROD/MetE-like"/>
    <property type="match status" value="1"/>
</dbReference>
<name>A0A6N7XMA1_9FIRM</name>
<dbReference type="InterPro" id="IPR052024">
    <property type="entry name" value="Methanogen_methyltrans"/>
</dbReference>
<dbReference type="Proteomes" id="UP000469523">
    <property type="component" value="Unassembled WGS sequence"/>
</dbReference>
<gene>
    <name evidence="2" type="ORF">FYJ83_14440</name>
</gene>
<protein>
    <recommendedName>
        <fullName evidence="1">Uroporphyrinogen decarboxylase (URO-D) domain-containing protein</fullName>
    </recommendedName>
</protein>
<dbReference type="RefSeq" id="WP_154441691.1">
    <property type="nucleotide sequence ID" value="NZ_VUNQ01000039.1"/>
</dbReference>
<accession>A0A6N7XMA1</accession>
<dbReference type="EMBL" id="VUNQ01000039">
    <property type="protein sequence ID" value="MSU02656.1"/>
    <property type="molecule type" value="Genomic_DNA"/>
</dbReference>
<reference evidence="2 3" key="1">
    <citation type="submission" date="2019-09" db="EMBL/GenBank/DDBJ databases">
        <title>In-depth cultivation of the pig gut microbiome towards novel bacterial diversity and tailored functional studies.</title>
        <authorList>
            <person name="Wylensek D."/>
            <person name="Hitch T.C.A."/>
            <person name="Clavel T."/>
        </authorList>
    </citation>
    <scope>NUCLEOTIDE SEQUENCE [LARGE SCALE GENOMIC DNA]</scope>
    <source>
        <strain evidence="2 3">WCA3-693-APC-4?</strain>
    </source>
</reference>
<dbReference type="InterPro" id="IPR000257">
    <property type="entry name" value="Uroporphyrinogen_deCOase"/>
</dbReference>
<dbReference type="Gene3D" id="3.20.20.210">
    <property type="match status" value="1"/>
</dbReference>
<dbReference type="InterPro" id="IPR038071">
    <property type="entry name" value="UROD/MetE-like_sf"/>
</dbReference>
<evidence type="ECO:0000259" key="1">
    <source>
        <dbReference type="Pfam" id="PF01208"/>
    </source>
</evidence>
<keyword evidence="3" id="KW-1185">Reference proteome</keyword>
<dbReference type="GO" id="GO:0004853">
    <property type="term" value="F:uroporphyrinogen decarboxylase activity"/>
    <property type="evidence" value="ECO:0007669"/>
    <property type="project" value="InterPro"/>
</dbReference>
<evidence type="ECO:0000313" key="3">
    <source>
        <dbReference type="Proteomes" id="UP000469523"/>
    </source>
</evidence>